<evidence type="ECO:0000259" key="2">
    <source>
        <dbReference type="PROSITE" id="PS50405"/>
    </source>
</evidence>
<dbReference type="SFLD" id="SFLDG01151">
    <property type="entry name" value="Main.2:_Nu-like"/>
    <property type="match status" value="1"/>
</dbReference>
<proteinExistence type="predicted"/>
<evidence type="ECO:0000313" key="4">
    <source>
        <dbReference type="Proteomes" id="UP000500801"/>
    </source>
</evidence>
<dbReference type="SUPFAM" id="SSF52833">
    <property type="entry name" value="Thioredoxin-like"/>
    <property type="match status" value="1"/>
</dbReference>
<organism evidence="3 4">
    <name type="scientific">Dickeya zeae</name>
    <dbReference type="NCBI Taxonomy" id="204042"/>
    <lineage>
        <taxon>Bacteria</taxon>
        <taxon>Pseudomonadati</taxon>
        <taxon>Pseudomonadota</taxon>
        <taxon>Gammaproteobacteria</taxon>
        <taxon>Enterobacterales</taxon>
        <taxon>Pectobacteriaceae</taxon>
        <taxon>Dickeya</taxon>
    </lineage>
</organism>
<accession>A0AAE6YYX2</accession>
<dbReference type="SFLD" id="SFLDS00019">
    <property type="entry name" value="Glutathione_Transferase_(cytos"/>
    <property type="match status" value="1"/>
</dbReference>
<dbReference type="InterPro" id="IPR036249">
    <property type="entry name" value="Thioredoxin-like_sf"/>
</dbReference>
<evidence type="ECO:0000259" key="1">
    <source>
        <dbReference type="PROSITE" id="PS50404"/>
    </source>
</evidence>
<feature type="domain" description="GST N-terminal" evidence="1">
    <location>
        <begin position="1"/>
        <end position="80"/>
    </location>
</feature>
<dbReference type="Gene3D" id="1.20.1050.10">
    <property type="match status" value="1"/>
</dbReference>
<dbReference type="SFLD" id="SFLDG00358">
    <property type="entry name" value="Main_(cytGST)"/>
    <property type="match status" value="1"/>
</dbReference>
<evidence type="ECO:0000313" key="3">
    <source>
        <dbReference type="EMBL" id="QIZ51016.1"/>
    </source>
</evidence>
<dbReference type="PROSITE" id="PS50405">
    <property type="entry name" value="GST_CTER"/>
    <property type="match status" value="1"/>
</dbReference>
<feature type="domain" description="GST C-terminal" evidence="2">
    <location>
        <begin position="86"/>
        <end position="198"/>
    </location>
</feature>
<dbReference type="Proteomes" id="UP000500801">
    <property type="component" value="Chromosome"/>
</dbReference>
<dbReference type="InterPro" id="IPR004046">
    <property type="entry name" value="GST_C"/>
</dbReference>
<dbReference type="InterPro" id="IPR010987">
    <property type="entry name" value="Glutathione-S-Trfase_C-like"/>
</dbReference>
<dbReference type="AlphaFoldDB" id="A0AAE6YYX2"/>
<dbReference type="Gene3D" id="3.40.30.10">
    <property type="entry name" value="Glutaredoxin"/>
    <property type="match status" value="1"/>
</dbReference>
<dbReference type="Pfam" id="PF13417">
    <property type="entry name" value="GST_N_3"/>
    <property type="match status" value="1"/>
</dbReference>
<protein>
    <submittedName>
        <fullName evidence="3">Glutathione S-transferase</fullName>
    </submittedName>
</protein>
<dbReference type="InterPro" id="IPR004045">
    <property type="entry name" value="Glutathione_S-Trfase_N"/>
</dbReference>
<dbReference type="InterPro" id="IPR036282">
    <property type="entry name" value="Glutathione-S-Trfase_C_sf"/>
</dbReference>
<dbReference type="Pfam" id="PF00043">
    <property type="entry name" value="GST_C"/>
    <property type="match status" value="1"/>
</dbReference>
<dbReference type="PANTHER" id="PTHR44051:SF2">
    <property type="entry name" value="HYPOTHETICAL GLUTATHIONE S-TRANSFERASE LIKE PROTEIN"/>
    <property type="match status" value="1"/>
</dbReference>
<dbReference type="PANTHER" id="PTHR44051">
    <property type="entry name" value="GLUTATHIONE S-TRANSFERASE-RELATED"/>
    <property type="match status" value="1"/>
</dbReference>
<name>A0AAE6YYX2_9GAMM</name>
<dbReference type="CDD" id="cd03206">
    <property type="entry name" value="GST_C_7"/>
    <property type="match status" value="1"/>
</dbReference>
<sequence>MSRYLYATPLSGHCHRVCLLLNMLALPYEVIPAPADVRTGAEFKRLNPFGQIPVLVDGEVTLADSAAIMVYLVKRYAPGSHWLPDDPQTAAQIAQWLGKAAGEIRYGVASARLIRLFGVDEDYDSAVRVAQRFLPQMDAHLQVRDWLVSEQPTIADLACYAYVAAAPQGGITLESWPSIRSWLVRVEALPGFEPLPEA</sequence>
<dbReference type="RefSeq" id="WP_168362366.1">
    <property type="nucleotide sequence ID" value="NZ_CP033622.1"/>
</dbReference>
<gene>
    <name evidence="3" type="ORF">DWG24_09660</name>
</gene>
<dbReference type="EMBL" id="CP033622">
    <property type="protein sequence ID" value="QIZ51016.1"/>
    <property type="molecule type" value="Genomic_DNA"/>
</dbReference>
<dbReference type="SUPFAM" id="SSF47616">
    <property type="entry name" value="GST C-terminal domain-like"/>
    <property type="match status" value="1"/>
</dbReference>
<reference evidence="3 4" key="1">
    <citation type="submission" date="2018-11" db="EMBL/GenBank/DDBJ databases">
        <title>Complete genome sequence of Dickeya zeae strain CE1 infecting Canna edulis Ker-Gawl. in China.</title>
        <authorList>
            <person name="Zhang J."/>
            <person name="Lin B."/>
            <person name="Shen H."/>
            <person name="Jiang S."/>
            <person name="Pu X."/>
            <person name="Sun D."/>
        </authorList>
    </citation>
    <scope>NUCLEOTIDE SEQUENCE [LARGE SCALE GENOMIC DNA]</scope>
    <source>
        <strain evidence="3 4">CE1</strain>
    </source>
</reference>
<dbReference type="InterPro" id="IPR040079">
    <property type="entry name" value="Glutathione_S-Trfase"/>
</dbReference>
<dbReference type="PROSITE" id="PS50404">
    <property type="entry name" value="GST_NTER"/>
    <property type="match status" value="1"/>
</dbReference>